<evidence type="ECO:0000313" key="2">
    <source>
        <dbReference type="Proteomes" id="UP000672011"/>
    </source>
</evidence>
<sequence length="92" mass="10675">MNFKKNEAKVLINEKGIKQIQLWESNPVEHIKTYNLLKNHSDKIPTGIYPSFLFTKEDIVSMANFVKIDGNYDVSKEGRQLSEKGLIFFNIK</sequence>
<keyword evidence="2" id="KW-1185">Reference proteome</keyword>
<reference evidence="1 2" key="1">
    <citation type="journal article" date="2021" name="Int. J. Syst. Evol. Microbiol.">
        <title>Faecalibacter bovis sp. nov., isolated from cow faeces.</title>
        <authorList>
            <person name="Li F."/>
            <person name="Zhao W."/>
            <person name="Hong Q."/>
            <person name="Shao Q."/>
            <person name="Song J."/>
            <person name="Yang S."/>
        </authorList>
    </citation>
    <scope>NUCLEOTIDE SEQUENCE [LARGE SCALE GENOMIC DNA]</scope>
    <source>
        <strain evidence="1 2">ZY171143</strain>
    </source>
</reference>
<dbReference type="EMBL" id="CP072842">
    <property type="protein sequence ID" value="QTV05178.1"/>
    <property type="molecule type" value="Genomic_DNA"/>
</dbReference>
<organism evidence="1 2">
    <name type="scientific">Faecalibacter bovis</name>
    <dbReference type="NCBI Taxonomy" id="2898187"/>
    <lineage>
        <taxon>Bacteria</taxon>
        <taxon>Pseudomonadati</taxon>
        <taxon>Bacteroidota</taxon>
        <taxon>Flavobacteriia</taxon>
        <taxon>Flavobacteriales</taxon>
        <taxon>Weeksellaceae</taxon>
        <taxon>Faecalibacter</taxon>
    </lineage>
</organism>
<proteinExistence type="predicted"/>
<accession>A0ABX7XB92</accession>
<gene>
    <name evidence="1" type="ORF">J9309_10370</name>
</gene>
<dbReference type="RefSeq" id="WP_230475806.1">
    <property type="nucleotide sequence ID" value="NZ_CP072842.1"/>
</dbReference>
<dbReference type="Proteomes" id="UP000672011">
    <property type="component" value="Chromosome"/>
</dbReference>
<reference evidence="2" key="2">
    <citation type="submission" date="2021-04" db="EMBL/GenBank/DDBJ databases">
        <title>Taxonomy of Flavobacteriaceae bacterium ZY171143.</title>
        <authorList>
            <person name="Li F."/>
        </authorList>
    </citation>
    <scope>NUCLEOTIDE SEQUENCE [LARGE SCALE GENOMIC DNA]</scope>
    <source>
        <strain evidence="2">ZY171143</strain>
    </source>
</reference>
<evidence type="ECO:0000313" key="1">
    <source>
        <dbReference type="EMBL" id="QTV05178.1"/>
    </source>
</evidence>
<name>A0ABX7XB92_9FLAO</name>
<protein>
    <submittedName>
        <fullName evidence="1">Uncharacterized protein</fullName>
    </submittedName>
</protein>